<dbReference type="EMBL" id="QRUP01000001">
    <property type="protein sequence ID" value="RGR76841.1"/>
    <property type="molecule type" value="Genomic_DNA"/>
</dbReference>
<protein>
    <recommendedName>
        <fullName evidence="3">Stage II sporulation protein P</fullName>
    </recommendedName>
</protein>
<evidence type="ECO:0000313" key="1">
    <source>
        <dbReference type="EMBL" id="RGR76841.1"/>
    </source>
</evidence>
<reference evidence="1 2" key="1">
    <citation type="submission" date="2018-08" db="EMBL/GenBank/DDBJ databases">
        <title>A genome reference for cultivated species of the human gut microbiota.</title>
        <authorList>
            <person name="Zou Y."/>
            <person name="Xue W."/>
            <person name="Luo G."/>
        </authorList>
    </citation>
    <scope>NUCLEOTIDE SEQUENCE [LARGE SCALE GENOMIC DNA]</scope>
    <source>
        <strain evidence="1 2">AF24-29</strain>
    </source>
</reference>
<comment type="caution">
    <text evidence="1">The sequence shown here is derived from an EMBL/GenBank/DDBJ whole genome shotgun (WGS) entry which is preliminary data.</text>
</comment>
<dbReference type="Proteomes" id="UP000284178">
    <property type="component" value="Unassembled WGS sequence"/>
</dbReference>
<sequence length="280" mass="32073">MKTKLKITLKCLLILAFLVMTSFFTGFRELLSQNKTSVLESILHPVIDLDRISIKEQLALLPDFKQAVERIDEVVINEPFVPKFEKEEKPEKKSVYIYNTHQSETYSDGTTTYEIGMELAKMLEEEGYYVYFQTGNFLREAEEEGLKYNQLYTISRRHINDTFAEHGGFDLVIDLHRDSAPRSASILESDGVTYAKMMFVVGMKSSNAAHVMEHSRQLTDKINQVMPGIMRSVFERQSVYNQDMAENMVLLELGTDQNSTEEVRNSLQILVEALTNGGIE</sequence>
<dbReference type="Pfam" id="PF07454">
    <property type="entry name" value="SpoIIP"/>
    <property type="match status" value="1"/>
</dbReference>
<dbReference type="GeneID" id="83013927"/>
<name>A0A412G6B6_9FIRM</name>
<dbReference type="AlphaFoldDB" id="A0A412G6B6"/>
<dbReference type="InterPro" id="IPR010897">
    <property type="entry name" value="Spore_II_P"/>
</dbReference>
<accession>A0A412G6B6</accession>
<dbReference type="RefSeq" id="WP_117892402.1">
    <property type="nucleotide sequence ID" value="NZ_CABJCV010000001.1"/>
</dbReference>
<evidence type="ECO:0000313" key="2">
    <source>
        <dbReference type="Proteomes" id="UP000284178"/>
    </source>
</evidence>
<keyword evidence="2" id="KW-1185">Reference proteome</keyword>
<evidence type="ECO:0008006" key="3">
    <source>
        <dbReference type="Google" id="ProtNLM"/>
    </source>
</evidence>
<proteinExistence type="predicted"/>
<organism evidence="1 2">
    <name type="scientific">Holdemania filiformis</name>
    <dbReference type="NCBI Taxonomy" id="61171"/>
    <lineage>
        <taxon>Bacteria</taxon>
        <taxon>Bacillati</taxon>
        <taxon>Bacillota</taxon>
        <taxon>Erysipelotrichia</taxon>
        <taxon>Erysipelotrichales</taxon>
        <taxon>Erysipelotrichaceae</taxon>
        <taxon>Holdemania</taxon>
    </lineage>
</organism>
<gene>
    <name evidence="1" type="ORF">DWY25_00690</name>
</gene>